<dbReference type="EMBL" id="BK032745">
    <property type="protein sequence ID" value="DAF57995.1"/>
    <property type="molecule type" value="Genomic_DNA"/>
</dbReference>
<evidence type="ECO:0000313" key="1">
    <source>
        <dbReference type="EMBL" id="DAF57995.1"/>
    </source>
</evidence>
<accession>A0A8S5T4Q8</accession>
<protein>
    <submittedName>
        <fullName evidence="1">Tail protein</fullName>
    </submittedName>
</protein>
<sequence length="598" mass="65925">MSVITRVIKFLRVGVGISNTDVEYAESKSQTTAPTEGWQTTAPKWRKGYYIWSRTHIYYTDGDEKVTTPMCLSVARSIDRIEEYYYSSTSPTAITGGEWVKSKSPTWVSDKYIWSKSIIYYTDGTSTETTPICCTGGIGPQGKPGKDAINIQMSMPTIVHKKSKFAGTYAVDVRAYKAGVELDCSVSVEVPSNYASSVKANVINNDKGKRVIVVIAANIDVYTNLAVAVKVENVTYKYTIPVKTIADGEDGKRGETGATLRGPQSWANCGNGYSFESGASGEEWKDVVIYNSGYYSCIKSHIKTANNFPGSDEDQNNHYWRLGSPIEMVIAKIILSQYQLVENLGVKVIEMSDEQGNIVFLAKDGDVICNKGTFNGIKVTGDSEFSGTMKGVSGSFKSLNCVDNSGKIVGNITFGSDGRMWFDGDMYSQGYNSEKKRSNRFYTSDVLCRGMFGHREKIMAVVKGAYMYVYSKGADQTGTYVSLKTGKTSDNKTFYYVPLYSPSNTDDLSGMPIDVVVFNAPSDYYYAFSGMGNGKEWRVINGNDRQTVHFCDIGGWHELVGGASVNCVYANPEWLNPVPDKSGIGRGVFWTGEKDLNW</sequence>
<reference evidence="1" key="1">
    <citation type="journal article" date="2021" name="Proc. Natl. Acad. Sci. U.S.A.">
        <title>A Catalog of Tens of Thousands of Viruses from Human Metagenomes Reveals Hidden Associations with Chronic Diseases.</title>
        <authorList>
            <person name="Tisza M.J."/>
            <person name="Buck C.B."/>
        </authorList>
    </citation>
    <scope>NUCLEOTIDE SEQUENCE</scope>
    <source>
        <strain evidence="1">CtrpM6</strain>
    </source>
</reference>
<organism evidence="1">
    <name type="scientific">Siphoviridae sp. ctrpM6</name>
    <dbReference type="NCBI Taxonomy" id="2827956"/>
    <lineage>
        <taxon>Viruses</taxon>
        <taxon>Duplodnaviria</taxon>
        <taxon>Heunggongvirae</taxon>
        <taxon>Uroviricota</taxon>
        <taxon>Caudoviricetes</taxon>
    </lineage>
</organism>
<proteinExistence type="predicted"/>
<name>A0A8S5T4Q8_9CAUD</name>